<dbReference type="PANTHER" id="PTHR35372">
    <property type="entry name" value="ATP BINDING PROTEIN-RELATED"/>
    <property type="match status" value="1"/>
</dbReference>
<dbReference type="Proteomes" id="UP000251431">
    <property type="component" value="Unassembled WGS sequence"/>
</dbReference>
<dbReference type="GO" id="GO:0005524">
    <property type="term" value="F:ATP binding"/>
    <property type="evidence" value="ECO:0007669"/>
    <property type="project" value="UniProtKB-KW"/>
</dbReference>
<dbReference type="PANTHER" id="PTHR35372:SF2">
    <property type="entry name" value="SF3 HELICASE DOMAIN-CONTAINING PROTEIN"/>
    <property type="match status" value="1"/>
</dbReference>
<proteinExistence type="predicted"/>
<dbReference type="AlphaFoldDB" id="A0A2X0XZM1"/>
<reference evidence="6 7" key="1">
    <citation type="submission" date="2018-06" db="EMBL/GenBank/DDBJ databases">
        <authorList>
            <consortium name="Pathogen Informatics"/>
            <person name="Doyle S."/>
        </authorList>
    </citation>
    <scope>NUCLEOTIDE SEQUENCE [LARGE SCALE GENOMIC DNA]</scope>
    <source>
        <strain evidence="6 7">NCTC7582</strain>
    </source>
</reference>
<dbReference type="PROSITE" id="PS51206">
    <property type="entry name" value="SF3_HELICASE_1"/>
    <property type="match status" value="1"/>
</dbReference>
<protein>
    <submittedName>
        <fullName evidence="6">Phage-like protein</fullName>
    </submittedName>
</protein>
<dbReference type="InterPro" id="IPR014015">
    <property type="entry name" value="Helicase_SF3_DNA-vir"/>
</dbReference>
<sequence>MYGAIPEELKELKQWCCFKLQPREDKMTKIPVSAYDGSLAKSNDENTWSDFETALEAIEKFNLDGLGFFFKTPYFGIDIDSVKEEIERFHNDDHDNNIVSEFIDMMCSYSEISVSGNGIHIIAKGELPEGARRRGNIEMYDSGRFFVMTGNQIGIYTRVEEDEFNKINYLHNKYLHKPKVPESRNETNASYGTKFTEDELINIATKSKIGGRFQVFMNGGWEQFYNSQSEADMSFCNDLAFWTNCDYNMMDSIFRRSSLMRDKWDREQNSSTYGDETLRKAIADCTNTFDPEPRKDGDLDVFSLEGNTKKVERKYYSFDDTGNAQRLRDAYGDYIRYSYIRKNWYYYDGKIWQIDQEGMIKMLVDKTVEKMKNEVLFIPEGADEEEVRKNFIKHIKATRSSKGKTNMLKETEHLTSVKPSQFDSDIDLFNVQNGYLDLKTSTLMEHDKSKYFTKISNVEFTDKIGCSLWLEFLDQIFDGDKALIDYMQRAVGYSLSGSTQEQMMFILYGNGRNGKSVFLDIITEMFGSYATNIQPQTIMVKQQSSGANSDIARLAGARLVTTTEPNEGVRLDEGLVKQLTGGDKVTARFLYENEFDFEPQFKLWMATNHKPIIRGTDDGIWRRLAIIPFTVQIPENKIDYNLTNKLKREITAILNWAVEGYLKWQKDGLKEPEIIKQQRQEYRVEMDSIECFIEECCIKAPQFRVPAKTLFNEYKNWASDNGQYMMSSTKFGREMGKKFNKIKTNGTMHYAGVRLLEKYDTGFFKTGD</sequence>
<evidence type="ECO:0000256" key="2">
    <source>
        <dbReference type="ARBA" id="ARBA00022801"/>
    </source>
</evidence>
<dbReference type="InterPro" id="IPR004968">
    <property type="entry name" value="DNA_primase/NTPase_C"/>
</dbReference>
<dbReference type="Pfam" id="PF08706">
    <property type="entry name" value="D5_N"/>
    <property type="match status" value="1"/>
</dbReference>
<dbReference type="InterPro" id="IPR014818">
    <property type="entry name" value="Phage/plasmid_primase_P4_C"/>
</dbReference>
<dbReference type="RefSeq" id="WP_112117243.1">
    <property type="nucleotide sequence ID" value="NZ_UAQE01000001.1"/>
</dbReference>
<evidence type="ECO:0000256" key="3">
    <source>
        <dbReference type="ARBA" id="ARBA00022806"/>
    </source>
</evidence>
<dbReference type="InterPro" id="IPR027417">
    <property type="entry name" value="P-loop_NTPase"/>
</dbReference>
<gene>
    <name evidence="6" type="ORF">NCTC7582_02108</name>
</gene>
<dbReference type="SUPFAM" id="SSF52540">
    <property type="entry name" value="P-loop containing nucleoside triphosphate hydrolases"/>
    <property type="match status" value="1"/>
</dbReference>
<feature type="domain" description="SF3 helicase" evidence="5">
    <location>
        <begin position="482"/>
        <end position="642"/>
    </location>
</feature>
<keyword evidence="3" id="KW-0347">Helicase</keyword>
<dbReference type="GO" id="GO:0016787">
    <property type="term" value="F:hydrolase activity"/>
    <property type="evidence" value="ECO:0007669"/>
    <property type="project" value="UniProtKB-KW"/>
</dbReference>
<dbReference type="Pfam" id="PF19263">
    <property type="entry name" value="DUF5906"/>
    <property type="match status" value="1"/>
</dbReference>
<dbReference type="NCBIfam" id="TIGR01613">
    <property type="entry name" value="primase_Cterm"/>
    <property type="match status" value="1"/>
</dbReference>
<dbReference type="InterPro" id="IPR054468">
    <property type="entry name" value="NrSPol-like_HBD"/>
</dbReference>
<accession>A0A2X0XZM1</accession>
<evidence type="ECO:0000259" key="5">
    <source>
        <dbReference type="PROSITE" id="PS51206"/>
    </source>
</evidence>
<keyword evidence="1" id="KW-0547">Nucleotide-binding</keyword>
<dbReference type="InterPro" id="IPR045455">
    <property type="entry name" value="NrS-1_pol-like_helicase"/>
</dbReference>
<evidence type="ECO:0000256" key="1">
    <source>
        <dbReference type="ARBA" id="ARBA00022741"/>
    </source>
</evidence>
<dbReference type="InterPro" id="IPR051620">
    <property type="entry name" value="ORF904-like_C"/>
</dbReference>
<evidence type="ECO:0000313" key="6">
    <source>
        <dbReference type="EMBL" id="SPT99158.1"/>
    </source>
</evidence>
<dbReference type="InterPro" id="IPR006500">
    <property type="entry name" value="Helicase_put_C_phage/plasmid"/>
</dbReference>
<dbReference type="Gene3D" id="3.40.50.300">
    <property type="entry name" value="P-loop containing nucleotide triphosphate hydrolases"/>
    <property type="match status" value="1"/>
</dbReference>
<name>A0A2X0XZM1_9BACI</name>
<evidence type="ECO:0000256" key="4">
    <source>
        <dbReference type="ARBA" id="ARBA00022840"/>
    </source>
</evidence>
<dbReference type="Pfam" id="PF03288">
    <property type="entry name" value="Pox_D5"/>
    <property type="match status" value="1"/>
</dbReference>
<keyword evidence="4" id="KW-0067">ATP-binding</keyword>
<organism evidence="6 7">
    <name type="scientific">Lysinibacillus capsici</name>
    <dbReference type="NCBI Taxonomy" id="2115968"/>
    <lineage>
        <taxon>Bacteria</taxon>
        <taxon>Bacillati</taxon>
        <taxon>Bacillota</taxon>
        <taxon>Bacilli</taxon>
        <taxon>Bacillales</taxon>
        <taxon>Bacillaceae</taxon>
        <taxon>Lysinibacillus</taxon>
    </lineage>
</organism>
<dbReference type="SMART" id="SM00885">
    <property type="entry name" value="D5_N"/>
    <property type="match status" value="1"/>
</dbReference>
<dbReference type="GO" id="GO:0004386">
    <property type="term" value="F:helicase activity"/>
    <property type="evidence" value="ECO:0007669"/>
    <property type="project" value="UniProtKB-KW"/>
</dbReference>
<dbReference type="EMBL" id="UAQE01000001">
    <property type="protein sequence ID" value="SPT99158.1"/>
    <property type="molecule type" value="Genomic_DNA"/>
</dbReference>
<evidence type="ECO:0000313" key="7">
    <source>
        <dbReference type="Proteomes" id="UP000251431"/>
    </source>
</evidence>
<keyword evidence="2" id="KW-0378">Hydrolase</keyword>
<dbReference type="Pfam" id="PF22763">
    <property type="entry name" value="NrS1-1_pol-like_HBD"/>
    <property type="match status" value="1"/>
</dbReference>